<proteinExistence type="predicted"/>
<dbReference type="EMBL" id="KV417576">
    <property type="protein sequence ID" value="KZP18089.1"/>
    <property type="molecule type" value="Genomic_DNA"/>
</dbReference>
<name>A0A166GRB7_9AGAM</name>
<dbReference type="GO" id="GO:0006508">
    <property type="term" value="P:proteolysis"/>
    <property type="evidence" value="ECO:0007669"/>
    <property type="project" value="InterPro"/>
</dbReference>
<feature type="chain" id="PRO_5007874096" description="Aspergillopepsin" evidence="3">
    <location>
        <begin position="19"/>
        <end position="260"/>
    </location>
</feature>
<dbReference type="OrthoDB" id="2862635at2759"/>
<evidence type="ECO:0000256" key="1">
    <source>
        <dbReference type="PIRSR" id="PIRSR600250-50"/>
    </source>
</evidence>
<dbReference type="GO" id="GO:0070007">
    <property type="term" value="F:glutamic-type endopeptidase activity"/>
    <property type="evidence" value="ECO:0007669"/>
    <property type="project" value="InterPro"/>
</dbReference>
<feature type="signal peptide" evidence="3">
    <location>
        <begin position="1"/>
        <end position="18"/>
    </location>
</feature>
<dbReference type="InterPro" id="IPR013320">
    <property type="entry name" value="ConA-like_dom_sf"/>
</dbReference>
<dbReference type="SUPFAM" id="SSF49899">
    <property type="entry name" value="Concanavalin A-like lectins/glucanases"/>
    <property type="match status" value="1"/>
</dbReference>
<evidence type="ECO:0000313" key="5">
    <source>
        <dbReference type="Proteomes" id="UP000076532"/>
    </source>
</evidence>
<dbReference type="PRINTS" id="PR00977">
    <property type="entry name" value="SCYTLDPTASE"/>
</dbReference>
<sequence>MIALQFLTSILLASIALAAPSSNSRHASRLDRRANRQSQPMRKATGAEPAVSSNTTQVSYSDNWAGAVWDTYPSGTFEAVTGTFIVPKPSGTSGAASAWVGIDGDTCETAILQTGVDFTVTDGFVSYDAWYEWYPDYAYDFSGIDISEGDVITLTVTASTDYTGSAVIENQSTGQTVTKHIVSLSSLCQENAEWIVEDFEEGSSLVPFADFGTVEFTNALATTVNGDSVSPLGATTIDIRQNLITLTSVSIGLDTVTVKY</sequence>
<dbReference type="InterPro" id="IPR038656">
    <property type="entry name" value="Peptidase_G1_sf"/>
</dbReference>
<dbReference type="Gene3D" id="2.60.120.700">
    <property type="entry name" value="Peptidase G1"/>
    <property type="match status" value="1"/>
</dbReference>
<evidence type="ECO:0000256" key="3">
    <source>
        <dbReference type="SAM" id="SignalP"/>
    </source>
</evidence>
<dbReference type="AlphaFoldDB" id="A0A166GRB7"/>
<keyword evidence="5" id="KW-1185">Reference proteome</keyword>
<evidence type="ECO:0000256" key="2">
    <source>
        <dbReference type="SAM" id="MobiDB-lite"/>
    </source>
</evidence>
<protein>
    <recommendedName>
        <fullName evidence="6">Aspergillopepsin</fullName>
    </recommendedName>
</protein>
<gene>
    <name evidence="4" type="ORF">FIBSPDRAFT_792372</name>
</gene>
<dbReference type="STRING" id="436010.A0A166GRB7"/>
<dbReference type="PANTHER" id="PTHR37536">
    <property type="entry name" value="PUTATIVE (AFU_ORTHOLOGUE AFUA_3G02970)-RELATED"/>
    <property type="match status" value="1"/>
</dbReference>
<feature type="region of interest" description="Disordered" evidence="2">
    <location>
        <begin position="26"/>
        <end position="55"/>
    </location>
</feature>
<dbReference type="InterPro" id="IPR000250">
    <property type="entry name" value="Peptidase_G1"/>
</dbReference>
<accession>A0A166GRB7</accession>
<evidence type="ECO:0008006" key="6">
    <source>
        <dbReference type="Google" id="ProtNLM"/>
    </source>
</evidence>
<dbReference type="PANTHER" id="PTHR37536:SF1">
    <property type="entry name" value="ASPERGILLOPEPSIN, PUTAITVE (AFU_ORTHOLOGUE AFUA_7G01200)"/>
    <property type="match status" value="1"/>
</dbReference>
<keyword evidence="3" id="KW-0732">Signal</keyword>
<evidence type="ECO:0000313" key="4">
    <source>
        <dbReference type="EMBL" id="KZP18089.1"/>
    </source>
</evidence>
<feature type="active site" description="Proton acceptor" evidence="1">
    <location>
        <position position="197"/>
    </location>
</feature>
<organism evidence="4 5">
    <name type="scientific">Athelia psychrophila</name>
    <dbReference type="NCBI Taxonomy" id="1759441"/>
    <lineage>
        <taxon>Eukaryota</taxon>
        <taxon>Fungi</taxon>
        <taxon>Dikarya</taxon>
        <taxon>Basidiomycota</taxon>
        <taxon>Agaricomycotina</taxon>
        <taxon>Agaricomycetes</taxon>
        <taxon>Agaricomycetidae</taxon>
        <taxon>Atheliales</taxon>
        <taxon>Atheliaceae</taxon>
        <taxon>Athelia</taxon>
    </lineage>
</organism>
<feature type="non-terminal residue" evidence="4">
    <location>
        <position position="260"/>
    </location>
</feature>
<reference evidence="4 5" key="1">
    <citation type="journal article" date="2016" name="Mol. Biol. Evol.">
        <title>Comparative Genomics of Early-Diverging Mushroom-Forming Fungi Provides Insights into the Origins of Lignocellulose Decay Capabilities.</title>
        <authorList>
            <person name="Nagy L.G."/>
            <person name="Riley R."/>
            <person name="Tritt A."/>
            <person name="Adam C."/>
            <person name="Daum C."/>
            <person name="Floudas D."/>
            <person name="Sun H."/>
            <person name="Yadav J.S."/>
            <person name="Pangilinan J."/>
            <person name="Larsson K.H."/>
            <person name="Matsuura K."/>
            <person name="Barry K."/>
            <person name="Labutti K."/>
            <person name="Kuo R."/>
            <person name="Ohm R.A."/>
            <person name="Bhattacharya S.S."/>
            <person name="Shirouzu T."/>
            <person name="Yoshinaga Y."/>
            <person name="Martin F.M."/>
            <person name="Grigoriev I.V."/>
            <person name="Hibbett D.S."/>
        </authorList>
    </citation>
    <scope>NUCLEOTIDE SEQUENCE [LARGE SCALE GENOMIC DNA]</scope>
    <source>
        <strain evidence="4 5">CBS 109695</strain>
    </source>
</reference>
<dbReference type="CDD" id="cd13426">
    <property type="entry name" value="Peptidase_G1"/>
    <property type="match status" value="1"/>
</dbReference>
<dbReference type="Pfam" id="PF01828">
    <property type="entry name" value="Peptidase_A4"/>
    <property type="match status" value="1"/>
</dbReference>
<dbReference type="Proteomes" id="UP000076532">
    <property type="component" value="Unassembled WGS sequence"/>
</dbReference>